<feature type="binding site" evidence="9">
    <location>
        <position position="8"/>
    </location>
    <ligand>
        <name>Mg(2+)</name>
        <dbReference type="ChEBI" id="CHEBI:18420"/>
        <note>catalytic</note>
    </ligand>
</feature>
<organism evidence="10 11">
    <name type="scientific">Fusobacterium nucleatum subsp. polymorphum</name>
    <name type="common">Fusobacterium polymorphum</name>
    <dbReference type="NCBI Taxonomy" id="76857"/>
    <lineage>
        <taxon>Bacteria</taxon>
        <taxon>Fusobacteriati</taxon>
        <taxon>Fusobacteriota</taxon>
        <taxon>Fusobacteriia</taxon>
        <taxon>Fusobacteriales</taxon>
        <taxon>Fusobacteriaceae</taxon>
        <taxon>Fusobacterium</taxon>
    </lineage>
</organism>
<evidence type="ECO:0000256" key="5">
    <source>
        <dbReference type="ARBA" id="ARBA00022759"/>
    </source>
</evidence>
<keyword evidence="8 9" id="KW-0051">Antiviral defense</keyword>
<dbReference type="CDD" id="cd09725">
    <property type="entry name" value="Cas2_I_II_III"/>
    <property type="match status" value="1"/>
</dbReference>
<dbReference type="GO" id="GO:0046872">
    <property type="term" value="F:metal ion binding"/>
    <property type="evidence" value="ECO:0007669"/>
    <property type="project" value="UniProtKB-UniRule"/>
</dbReference>
<evidence type="ECO:0000256" key="6">
    <source>
        <dbReference type="ARBA" id="ARBA00022801"/>
    </source>
</evidence>
<evidence type="ECO:0000256" key="9">
    <source>
        <dbReference type="HAMAP-Rule" id="MF_01471"/>
    </source>
</evidence>
<dbReference type="GO" id="GO:0043571">
    <property type="term" value="P:maintenance of CRISPR repeat elements"/>
    <property type="evidence" value="ECO:0007669"/>
    <property type="project" value="UniProtKB-UniRule"/>
</dbReference>
<dbReference type="NCBIfam" id="TIGR01573">
    <property type="entry name" value="cas2"/>
    <property type="match status" value="1"/>
</dbReference>
<keyword evidence="7 9" id="KW-0460">Magnesium</keyword>
<dbReference type="RefSeq" id="WP_051429419.1">
    <property type="nucleotide sequence ID" value="NZ_CP022123.1"/>
</dbReference>
<name>A0A241Q1H8_FUSNP</name>
<comment type="cofactor">
    <cofactor evidence="1 9">
        <name>Mg(2+)</name>
        <dbReference type="ChEBI" id="CHEBI:18420"/>
    </cofactor>
</comment>
<dbReference type="EMBL" id="CP022123">
    <property type="protein sequence ID" value="ASG28459.1"/>
    <property type="molecule type" value="Genomic_DNA"/>
</dbReference>
<dbReference type="PANTHER" id="PTHR34405:SF3">
    <property type="entry name" value="CRISPR-ASSOCIATED ENDORIBONUCLEASE CAS2 3"/>
    <property type="match status" value="1"/>
</dbReference>
<gene>
    <name evidence="9 10" type="primary">cas2</name>
    <name evidence="10" type="ORF">CBG61_05650</name>
</gene>
<keyword evidence="3 9" id="KW-0540">Nuclease</keyword>
<dbReference type="AlphaFoldDB" id="A0A241Q1H8"/>
<dbReference type="HAMAP" id="MF_01471">
    <property type="entry name" value="Cas2"/>
    <property type="match status" value="1"/>
</dbReference>
<evidence type="ECO:0000313" key="11">
    <source>
        <dbReference type="Proteomes" id="UP000197638"/>
    </source>
</evidence>
<evidence type="ECO:0000256" key="3">
    <source>
        <dbReference type="ARBA" id="ARBA00022722"/>
    </source>
</evidence>
<dbReference type="Gene3D" id="3.30.70.240">
    <property type="match status" value="1"/>
</dbReference>
<keyword evidence="4 9" id="KW-0479">Metal-binding</keyword>
<dbReference type="Proteomes" id="UP000197638">
    <property type="component" value="Chromosome"/>
</dbReference>
<keyword evidence="5 9" id="KW-0255">Endonuclease</keyword>
<sequence length="94" mass="11204">MNYLLSYDISNDKVRRKVFEYLLEKGFLRIQNSVFLGEIHITKIDDILENICLLVDKDEDSIICIPINKEDYNNIFNFGKNSNYNLYKDEVLYI</sequence>
<dbReference type="SUPFAM" id="SSF143430">
    <property type="entry name" value="TTP0101/SSO1404-like"/>
    <property type="match status" value="1"/>
</dbReference>
<dbReference type="EC" id="3.1.-.-" evidence="9"/>
<dbReference type="InterPro" id="IPR021127">
    <property type="entry name" value="CRISPR_associated_Cas2"/>
</dbReference>
<evidence type="ECO:0000256" key="2">
    <source>
        <dbReference type="ARBA" id="ARBA00009959"/>
    </source>
</evidence>
<accession>A0A241Q1H8</accession>
<dbReference type="PANTHER" id="PTHR34405">
    <property type="entry name" value="CRISPR-ASSOCIATED ENDORIBONUCLEASE CAS2"/>
    <property type="match status" value="1"/>
</dbReference>
<comment type="similarity">
    <text evidence="2 9">Belongs to the CRISPR-associated endoribonuclease Cas2 protein family.</text>
</comment>
<evidence type="ECO:0000256" key="8">
    <source>
        <dbReference type="ARBA" id="ARBA00023118"/>
    </source>
</evidence>
<comment type="function">
    <text evidence="9">CRISPR (clustered regularly interspaced short palindromic repeat), is an adaptive immune system that provides protection against mobile genetic elements (viruses, transposable elements and conjugative plasmids). CRISPR clusters contain sequences complementary to antecedent mobile elements and target invading nucleic acids. CRISPR clusters are transcribed and processed into CRISPR RNA (crRNA). Functions as a ssRNA-specific endoribonuclease. Involved in the integration of spacer DNA into the CRISPR cassette.</text>
</comment>
<dbReference type="GO" id="GO:0016787">
    <property type="term" value="F:hydrolase activity"/>
    <property type="evidence" value="ECO:0007669"/>
    <property type="project" value="UniProtKB-KW"/>
</dbReference>
<dbReference type="Pfam" id="PF09827">
    <property type="entry name" value="CRISPR_Cas2"/>
    <property type="match status" value="1"/>
</dbReference>
<evidence type="ECO:0000256" key="7">
    <source>
        <dbReference type="ARBA" id="ARBA00022842"/>
    </source>
</evidence>
<evidence type="ECO:0000256" key="1">
    <source>
        <dbReference type="ARBA" id="ARBA00001946"/>
    </source>
</evidence>
<evidence type="ECO:0000313" key="10">
    <source>
        <dbReference type="EMBL" id="ASG28459.1"/>
    </source>
</evidence>
<comment type="subunit">
    <text evidence="9">Homodimer, forms a heterotetramer with a Cas1 homodimer.</text>
</comment>
<keyword evidence="6 9" id="KW-0378">Hydrolase</keyword>
<reference evidence="10 11" key="1">
    <citation type="submission" date="2017-06" db="EMBL/GenBank/DDBJ databases">
        <title>Genome sequencing of Fusobacterium nucleatum subsp. polymorphum KCOM 1275 (=ChDC F310).</title>
        <authorList>
            <person name="Kook J.-K."/>
            <person name="Park S.-N."/>
            <person name="Lim Y.K."/>
            <person name="Roh H."/>
        </authorList>
    </citation>
    <scope>NUCLEOTIDE SEQUENCE [LARGE SCALE GENOMIC DNA]</scope>
    <source>
        <strain evidence="10 11">KCOM 1275</strain>
    </source>
</reference>
<evidence type="ECO:0000256" key="4">
    <source>
        <dbReference type="ARBA" id="ARBA00022723"/>
    </source>
</evidence>
<proteinExistence type="inferred from homology"/>
<dbReference type="GO" id="GO:0004521">
    <property type="term" value="F:RNA endonuclease activity"/>
    <property type="evidence" value="ECO:0007669"/>
    <property type="project" value="InterPro"/>
</dbReference>
<protein>
    <recommendedName>
        <fullName evidence="9">CRISPR-associated endoribonuclease Cas2</fullName>
        <ecNumber evidence="9">3.1.-.-</ecNumber>
    </recommendedName>
</protein>
<dbReference type="InterPro" id="IPR019199">
    <property type="entry name" value="Virulence_VapD/CRISPR_Cas2"/>
</dbReference>
<dbReference type="GO" id="GO:0051607">
    <property type="term" value="P:defense response to virus"/>
    <property type="evidence" value="ECO:0007669"/>
    <property type="project" value="UniProtKB-UniRule"/>
</dbReference>